<organism evidence="3 4">
    <name type="scientific">Falsiroseomonas tokyonensis</name>
    <dbReference type="NCBI Taxonomy" id="430521"/>
    <lineage>
        <taxon>Bacteria</taxon>
        <taxon>Pseudomonadati</taxon>
        <taxon>Pseudomonadota</taxon>
        <taxon>Alphaproteobacteria</taxon>
        <taxon>Acetobacterales</taxon>
        <taxon>Roseomonadaceae</taxon>
        <taxon>Falsiroseomonas</taxon>
    </lineage>
</organism>
<evidence type="ECO:0000313" key="4">
    <source>
        <dbReference type="Proteomes" id="UP001595420"/>
    </source>
</evidence>
<gene>
    <name evidence="3" type="ORF">ACFOD3_28265</name>
</gene>
<accession>A0ABV7C1Q7</accession>
<dbReference type="CDD" id="cd16892">
    <property type="entry name" value="LT_VirB1-like"/>
    <property type="match status" value="1"/>
</dbReference>
<feature type="compositionally biased region" description="Pro residues" evidence="1">
    <location>
        <begin position="171"/>
        <end position="188"/>
    </location>
</feature>
<reference evidence="4" key="1">
    <citation type="journal article" date="2019" name="Int. J. Syst. Evol. Microbiol.">
        <title>The Global Catalogue of Microorganisms (GCM) 10K type strain sequencing project: providing services to taxonomists for standard genome sequencing and annotation.</title>
        <authorList>
            <consortium name="The Broad Institute Genomics Platform"/>
            <consortium name="The Broad Institute Genome Sequencing Center for Infectious Disease"/>
            <person name="Wu L."/>
            <person name="Ma J."/>
        </authorList>
    </citation>
    <scope>NUCLEOTIDE SEQUENCE [LARGE SCALE GENOMIC DNA]</scope>
    <source>
        <strain evidence="4">CGMCC 1.16855</strain>
    </source>
</reference>
<comment type="caution">
    <text evidence="3">The sequence shown here is derived from an EMBL/GenBank/DDBJ whole genome shotgun (WGS) entry which is preliminary data.</text>
</comment>
<dbReference type="InterPro" id="IPR008258">
    <property type="entry name" value="Transglycosylase_SLT_dom_1"/>
</dbReference>
<evidence type="ECO:0000256" key="1">
    <source>
        <dbReference type="SAM" id="MobiDB-lite"/>
    </source>
</evidence>
<dbReference type="RefSeq" id="WP_216840263.1">
    <property type="nucleotide sequence ID" value="NZ_JAFNJS010000016.1"/>
</dbReference>
<proteinExistence type="predicted"/>
<keyword evidence="4" id="KW-1185">Reference proteome</keyword>
<feature type="compositionally biased region" description="Polar residues" evidence="1">
    <location>
        <begin position="218"/>
        <end position="229"/>
    </location>
</feature>
<sequence length="238" mass="24439">MILELTAFLGLATTCAPGVAPETLAAIARAESGFNVLAINLNGAHGGTQSVGGREEAIALATELVVVRGRSVDLGLMQVNSTNLSRLGLTIADAFDPCRSLEAGARVLAEGYAAAARGEADPQRALRTALSRYNTGHPERGFANGYVGRIEASAERVVPAIRLRGEASVNPTPPVPLQTPASPAPSGPPAWDVFGQAQQARQHVYLSGNPTPSPLPVQNPTASVRTATASIPAGNPAP</sequence>
<dbReference type="Proteomes" id="UP001595420">
    <property type="component" value="Unassembled WGS sequence"/>
</dbReference>
<feature type="domain" description="Transglycosylase SLT" evidence="2">
    <location>
        <begin position="14"/>
        <end position="147"/>
    </location>
</feature>
<feature type="region of interest" description="Disordered" evidence="1">
    <location>
        <begin position="165"/>
        <end position="238"/>
    </location>
</feature>
<evidence type="ECO:0000313" key="3">
    <source>
        <dbReference type="EMBL" id="MFC3003822.1"/>
    </source>
</evidence>
<dbReference type="Pfam" id="PF01464">
    <property type="entry name" value="SLT"/>
    <property type="match status" value="1"/>
</dbReference>
<protein>
    <submittedName>
        <fullName evidence="3">Lytic transglycosylase domain-containing protein</fullName>
    </submittedName>
</protein>
<name>A0ABV7C1Q7_9PROT</name>
<evidence type="ECO:0000259" key="2">
    <source>
        <dbReference type="Pfam" id="PF01464"/>
    </source>
</evidence>
<dbReference type="EMBL" id="JBHRSB010000016">
    <property type="protein sequence ID" value="MFC3003822.1"/>
    <property type="molecule type" value="Genomic_DNA"/>
</dbReference>